<evidence type="ECO:0000313" key="3">
    <source>
        <dbReference type="Proteomes" id="UP001341840"/>
    </source>
</evidence>
<dbReference type="EMBL" id="JASCZI010274530">
    <property type="protein sequence ID" value="MED6226030.1"/>
    <property type="molecule type" value="Genomic_DNA"/>
</dbReference>
<feature type="region of interest" description="Disordered" evidence="1">
    <location>
        <begin position="1"/>
        <end position="71"/>
    </location>
</feature>
<keyword evidence="3" id="KW-1185">Reference proteome</keyword>
<feature type="compositionally biased region" description="Low complexity" evidence="1">
    <location>
        <begin position="1"/>
        <end position="14"/>
    </location>
</feature>
<sequence length="88" mass="8759">MAAAGRQAAAPVVAEEAETGMRRDGEDDGQDGDANTEQTEVILAGGSVPPLSGGANGAATPTRRNGGCRRPSLVFRHRSGVVVEGGGG</sequence>
<protein>
    <submittedName>
        <fullName evidence="2">Uncharacterized protein</fullName>
    </submittedName>
</protein>
<dbReference type="Proteomes" id="UP001341840">
    <property type="component" value="Unassembled WGS sequence"/>
</dbReference>
<name>A0ABU6ZVY8_9FABA</name>
<evidence type="ECO:0000256" key="1">
    <source>
        <dbReference type="SAM" id="MobiDB-lite"/>
    </source>
</evidence>
<accession>A0ABU6ZVY8</accession>
<comment type="caution">
    <text evidence="2">The sequence shown here is derived from an EMBL/GenBank/DDBJ whole genome shotgun (WGS) entry which is preliminary data.</text>
</comment>
<reference evidence="2 3" key="1">
    <citation type="journal article" date="2023" name="Plants (Basel)">
        <title>Bridging the Gap: Combining Genomics and Transcriptomics Approaches to Understand Stylosanthes scabra, an Orphan Legume from the Brazilian Caatinga.</title>
        <authorList>
            <person name="Ferreira-Neto J.R.C."/>
            <person name="da Silva M.D."/>
            <person name="Binneck E."/>
            <person name="de Melo N.F."/>
            <person name="da Silva R.H."/>
            <person name="de Melo A.L.T.M."/>
            <person name="Pandolfi V."/>
            <person name="Bustamante F.O."/>
            <person name="Brasileiro-Vidal A.C."/>
            <person name="Benko-Iseppon A.M."/>
        </authorList>
    </citation>
    <scope>NUCLEOTIDE SEQUENCE [LARGE SCALE GENOMIC DNA]</scope>
    <source>
        <tissue evidence="2">Leaves</tissue>
    </source>
</reference>
<organism evidence="2 3">
    <name type="scientific">Stylosanthes scabra</name>
    <dbReference type="NCBI Taxonomy" id="79078"/>
    <lineage>
        <taxon>Eukaryota</taxon>
        <taxon>Viridiplantae</taxon>
        <taxon>Streptophyta</taxon>
        <taxon>Embryophyta</taxon>
        <taxon>Tracheophyta</taxon>
        <taxon>Spermatophyta</taxon>
        <taxon>Magnoliopsida</taxon>
        <taxon>eudicotyledons</taxon>
        <taxon>Gunneridae</taxon>
        <taxon>Pentapetalae</taxon>
        <taxon>rosids</taxon>
        <taxon>fabids</taxon>
        <taxon>Fabales</taxon>
        <taxon>Fabaceae</taxon>
        <taxon>Papilionoideae</taxon>
        <taxon>50 kb inversion clade</taxon>
        <taxon>dalbergioids sensu lato</taxon>
        <taxon>Dalbergieae</taxon>
        <taxon>Pterocarpus clade</taxon>
        <taxon>Stylosanthes</taxon>
    </lineage>
</organism>
<feature type="non-terminal residue" evidence="2">
    <location>
        <position position="88"/>
    </location>
</feature>
<gene>
    <name evidence="2" type="ORF">PIB30_099494</name>
</gene>
<proteinExistence type="predicted"/>
<evidence type="ECO:0000313" key="2">
    <source>
        <dbReference type="EMBL" id="MED6226030.1"/>
    </source>
</evidence>